<proteinExistence type="predicted"/>
<evidence type="ECO:0000256" key="1">
    <source>
        <dbReference type="SAM" id="MobiDB-lite"/>
    </source>
</evidence>
<dbReference type="AlphaFoldDB" id="A0AAV2LGD4"/>
<evidence type="ECO:0000313" key="2">
    <source>
        <dbReference type="EMBL" id="CAL1599523.1"/>
    </source>
</evidence>
<protein>
    <submittedName>
        <fullName evidence="2">Uncharacterized protein</fullName>
    </submittedName>
</protein>
<feature type="region of interest" description="Disordered" evidence="1">
    <location>
        <begin position="1"/>
        <end position="26"/>
    </location>
</feature>
<dbReference type="Proteomes" id="UP001497482">
    <property type="component" value="Chromosome 23"/>
</dbReference>
<sequence length="73" mass="7808">MLTDNDEDVSLFDAEEDSGKRSLKGGGVNYSALGPPRGCLPPHPFTAAALDLLPRCPSRKGQIGAFRPPTLER</sequence>
<dbReference type="EMBL" id="OZ035845">
    <property type="protein sequence ID" value="CAL1599523.1"/>
    <property type="molecule type" value="Genomic_DNA"/>
</dbReference>
<keyword evidence="3" id="KW-1185">Reference proteome</keyword>
<name>A0AAV2LGD4_KNICA</name>
<accession>A0AAV2LGD4</accession>
<feature type="compositionally biased region" description="Acidic residues" evidence="1">
    <location>
        <begin position="1"/>
        <end position="16"/>
    </location>
</feature>
<organism evidence="2 3">
    <name type="scientific">Knipowitschia caucasica</name>
    <name type="common">Caucasian dwarf goby</name>
    <name type="synonym">Pomatoschistus caucasicus</name>
    <dbReference type="NCBI Taxonomy" id="637954"/>
    <lineage>
        <taxon>Eukaryota</taxon>
        <taxon>Metazoa</taxon>
        <taxon>Chordata</taxon>
        <taxon>Craniata</taxon>
        <taxon>Vertebrata</taxon>
        <taxon>Euteleostomi</taxon>
        <taxon>Actinopterygii</taxon>
        <taxon>Neopterygii</taxon>
        <taxon>Teleostei</taxon>
        <taxon>Neoteleostei</taxon>
        <taxon>Acanthomorphata</taxon>
        <taxon>Gobiaria</taxon>
        <taxon>Gobiiformes</taxon>
        <taxon>Gobioidei</taxon>
        <taxon>Gobiidae</taxon>
        <taxon>Gobiinae</taxon>
        <taxon>Knipowitschia</taxon>
    </lineage>
</organism>
<evidence type="ECO:0000313" key="3">
    <source>
        <dbReference type="Proteomes" id="UP001497482"/>
    </source>
</evidence>
<reference evidence="2 3" key="1">
    <citation type="submission" date="2024-04" db="EMBL/GenBank/DDBJ databases">
        <authorList>
            <person name="Waldvogel A.-M."/>
            <person name="Schoenle A."/>
        </authorList>
    </citation>
    <scope>NUCLEOTIDE SEQUENCE [LARGE SCALE GENOMIC DNA]</scope>
</reference>
<gene>
    <name evidence="2" type="ORF">KC01_LOCUS27780</name>
</gene>